<dbReference type="EMBL" id="AP011749">
    <property type="protein sequence ID" value="BAL56494.1"/>
    <property type="molecule type" value="Genomic_DNA"/>
</dbReference>
<dbReference type="CDD" id="cd07067">
    <property type="entry name" value="HP_PGM_like"/>
    <property type="match status" value="1"/>
</dbReference>
<dbReference type="GO" id="GO:0016791">
    <property type="term" value="F:phosphatase activity"/>
    <property type="evidence" value="ECO:0007669"/>
    <property type="project" value="TreeGrafter"/>
</dbReference>
<feature type="active site" description="Tele-phosphohistidine intermediate" evidence="3">
    <location>
        <position position="12"/>
    </location>
</feature>
<name>H5SK08_9PROT</name>
<dbReference type="SMART" id="SM00855">
    <property type="entry name" value="PGAM"/>
    <property type="match status" value="1"/>
</dbReference>
<feature type="active site" description="Proton donor/acceptor" evidence="3">
    <location>
        <position position="93"/>
    </location>
</feature>
<dbReference type="Gene3D" id="3.40.50.1240">
    <property type="entry name" value="Phosphoglycerate mutase-like"/>
    <property type="match status" value="1"/>
</dbReference>
<dbReference type="InterPro" id="IPR029033">
    <property type="entry name" value="His_PPase_superfam"/>
</dbReference>
<organism evidence="5">
    <name type="scientific">uncultured Alphaproteobacteria bacterium</name>
    <dbReference type="NCBI Taxonomy" id="91750"/>
    <lineage>
        <taxon>Bacteria</taxon>
        <taxon>Pseudomonadati</taxon>
        <taxon>Pseudomonadota</taxon>
        <taxon>Alphaproteobacteria</taxon>
        <taxon>environmental samples</taxon>
    </lineage>
</organism>
<keyword evidence="1" id="KW-0324">Glycolysis</keyword>
<proteinExistence type="predicted"/>
<dbReference type="PANTHER" id="PTHR48100:SF1">
    <property type="entry name" value="HISTIDINE PHOSPHATASE FAMILY PROTEIN-RELATED"/>
    <property type="match status" value="1"/>
</dbReference>
<dbReference type="PROSITE" id="PS00175">
    <property type="entry name" value="PG_MUTASE"/>
    <property type="match status" value="1"/>
</dbReference>
<dbReference type="AlphaFoldDB" id="H5SK08"/>
<accession>H5SK08</accession>
<protein>
    <submittedName>
        <fullName evidence="5">Fructose-2,6-bisphosphatase</fullName>
    </submittedName>
</protein>
<evidence type="ECO:0000256" key="4">
    <source>
        <dbReference type="PIRSR" id="PIRSR613078-2"/>
    </source>
</evidence>
<feature type="binding site" evidence="4">
    <location>
        <begin position="11"/>
        <end position="18"/>
    </location>
    <ligand>
        <name>substrate</name>
    </ligand>
</feature>
<dbReference type="InterPro" id="IPR001345">
    <property type="entry name" value="PG/BPGM_mutase_AS"/>
</dbReference>
<dbReference type="Pfam" id="PF00300">
    <property type="entry name" value="His_Phos_1"/>
    <property type="match status" value="1"/>
</dbReference>
<feature type="binding site" evidence="4">
    <location>
        <position position="66"/>
    </location>
    <ligand>
        <name>substrate</name>
    </ligand>
</feature>
<dbReference type="PANTHER" id="PTHR48100">
    <property type="entry name" value="BROAD-SPECIFICITY PHOSPHATASE YOR283W-RELATED"/>
    <property type="match status" value="1"/>
</dbReference>
<dbReference type="InterPro" id="IPR013078">
    <property type="entry name" value="His_Pase_superF_clade-1"/>
</dbReference>
<feature type="binding site" evidence="4">
    <location>
        <begin position="116"/>
        <end position="117"/>
    </location>
    <ligand>
        <name>substrate</name>
    </ligand>
</feature>
<dbReference type="GO" id="GO:0005737">
    <property type="term" value="C:cytoplasm"/>
    <property type="evidence" value="ECO:0007669"/>
    <property type="project" value="TreeGrafter"/>
</dbReference>
<dbReference type="SUPFAM" id="SSF53254">
    <property type="entry name" value="Phosphoglycerate mutase-like"/>
    <property type="match status" value="1"/>
</dbReference>
<keyword evidence="2" id="KW-0413">Isomerase</keyword>
<reference evidence="5" key="2">
    <citation type="journal article" date="2012" name="PLoS ONE">
        <title>A Deeply Branching Thermophilic Bacterium with an Ancient Acetyl-CoA Pathway Dominates a Subsurface Ecosystem.</title>
        <authorList>
            <person name="Takami H."/>
            <person name="Noguchi H."/>
            <person name="Takaki Y."/>
            <person name="Uchiyama I."/>
            <person name="Toyoda A."/>
            <person name="Nishi S."/>
            <person name="Chee G.-J."/>
            <person name="Arai W."/>
            <person name="Nunoura T."/>
            <person name="Itoh T."/>
            <person name="Hattori M."/>
            <person name="Takai K."/>
        </authorList>
    </citation>
    <scope>NUCLEOTIDE SEQUENCE</scope>
</reference>
<evidence type="ECO:0000256" key="2">
    <source>
        <dbReference type="ARBA" id="ARBA00023235"/>
    </source>
</evidence>
<dbReference type="InterPro" id="IPR050275">
    <property type="entry name" value="PGM_Phosphatase"/>
</dbReference>
<dbReference type="PIRSF" id="PIRSF000709">
    <property type="entry name" value="6PFK_2-Ptase"/>
    <property type="match status" value="1"/>
</dbReference>
<evidence type="ECO:0000313" key="5">
    <source>
        <dbReference type="EMBL" id="BAL56494.1"/>
    </source>
</evidence>
<gene>
    <name evidence="5" type="ORF">HGMM_F40A07C13</name>
</gene>
<evidence type="ECO:0000256" key="1">
    <source>
        <dbReference type="ARBA" id="ARBA00023152"/>
    </source>
</evidence>
<evidence type="ECO:0000256" key="3">
    <source>
        <dbReference type="PIRSR" id="PIRSR613078-1"/>
    </source>
</evidence>
<sequence>MRGDVEVLLVRHGETLWNRGGRFQGRLDSPLTGRGVAQARAVGRLLRELLGRGLPGWRLVSSPLPRAWQTAVLLAEEAGCDPEAVALDPRVVEISWGRWDGLRAEEIAARDPELWRRRLEDAFAEAPPNGGESRAAIWERARCWLAALEPGARVVLVSHGTFGRALRCAHLGLHHREMLRMEAPHDRIYRLWPGGVQELVTLRRARPRGETAR</sequence>
<reference evidence="5" key="1">
    <citation type="journal article" date="2005" name="Environ. Microbiol.">
        <title>Genetic and functional properties of uncultivated thermophilic crenarchaeotes from a subsurface gold mine as revealed by analysis of genome fragments.</title>
        <authorList>
            <person name="Nunoura T."/>
            <person name="Hirayama H."/>
            <person name="Takami H."/>
            <person name="Oida H."/>
            <person name="Nishi S."/>
            <person name="Shimamura S."/>
            <person name="Suzuki Y."/>
            <person name="Inagaki F."/>
            <person name="Takai K."/>
            <person name="Nealson K.H."/>
            <person name="Horikoshi K."/>
        </authorList>
    </citation>
    <scope>NUCLEOTIDE SEQUENCE</scope>
</reference>